<proteinExistence type="predicted"/>
<keyword evidence="8" id="KW-1185">Reference proteome</keyword>
<organism evidence="7 8">
    <name type="scientific">Methylotenera versatilis (strain 301)</name>
    <dbReference type="NCBI Taxonomy" id="666681"/>
    <lineage>
        <taxon>Bacteria</taxon>
        <taxon>Pseudomonadati</taxon>
        <taxon>Pseudomonadota</taxon>
        <taxon>Betaproteobacteria</taxon>
        <taxon>Nitrosomonadales</taxon>
        <taxon>Methylophilaceae</taxon>
        <taxon>Methylotenera</taxon>
    </lineage>
</organism>
<keyword evidence="3" id="KW-1133">Transmembrane helix</keyword>
<dbReference type="Pfam" id="PF04357">
    <property type="entry name" value="TamB"/>
    <property type="match status" value="1"/>
</dbReference>
<protein>
    <recommendedName>
        <fullName evidence="6">Translocation and assembly module TamB C-terminal domain-containing protein</fullName>
    </recommendedName>
</protein>
<evidence type="ECO:0000259" key="6">
    <source>
        <dbReference type="Pfam" id="PF04357"/>
    </source>
</evidence>
<dbReference type="AlphaFoldDB" id="D7DNP8"/>
<dbReference type="PANTHER" id="PTHR36985:SF1">
    <property type="entry name" value="TRANSLOCATION AND ASSEMBLY MODULE SUBUNIT TAMB"/>
    <property type="match status" value="1"/>
</dbReference>
<evidence type="ECO:0000256" key="4">
    <source>
        <dbReference type="ARBA" id="ARBA00023136"/>
    </source>
</evidence>
<evidence type="ECO:0000256" key="1">
    <source>
        <dbReference type="ARBA" id="ARBA00004167"/>
    </source>
</evidence>
<keyword evidence="4" id="KW-0472">Membrane</keyword>
<feature type="domain" description="Translocation and assembly module TamB C-terminal" evidence="6">
    <location>
        <begin position="720"/>
        <end position="1059"/>
    </location>
</feature>
<gene>
    <name evidence="7" type="ordered locus">M301_0681</name>
</gene>
<dbReference type="KEGG" id="meh:M301_0681"/>
<sequence>MLRRYLTLLMIGLTLLVTSAQGEMSINANASLDTFHYDLDNIHLKLEKLDASWQFSPFGDGKLLVDKMRAKRLTITVGDGTAKSKDSGLPERIKPPFSIQIRQAEIAEVLVIKNGEKQTFSNLKLNLEADAKTIKINTLNASTPWGEASTTLQMSTAKPFPLNGVANLKKADASTPYDVKVDLSGDLQTLHFNSNIILAKLNNQLAIFQTQQANTPTAALVNIKGQLGLADDYPFSANITINELKPENFGSYPTAKLNFDIVVQGKFLPTLETTIQFAARDSQWQEQTLLSSGNISIEGKQIRNIDLQASIANNIIKANGSLGQADSKLDWQADLADLRKFGTDYSGQANMSGTVTGTFENLALQFKLLAKNISLPSGFKADKLEGQASMMADENSQVSGEFTARNLQYGKHPVVDGKLTLQGTRAKHQINLTAQGKEFKFESTLQGGLIAATNRWQGLLQSLTLDGATPIKLTAPASLSLDTKGATLEQAHIKLNKGNLFIDLIKFDSNGFASTGHADELALDDIPAELFILPSTLEGSPTFSAKWDIKATDSLNGNINLWHDTGDFTMTTADGSKKPLGLQEAKFDAKFVNNQAEISTSLNGQNIGFLEASLSTTFTKVNAGFALLASAPLTLNGKAQLQTLAWLPMPTSLMDASFDGHLNITVAASGTLAAPNLSGNVDGKNLQFSLPTEGVSFTNGELQASFEHDKLLITKATWQGGDGHLQATGFLLLDTARLDTANLDKTKPQIDLDWSAQNFTAISRADRLLILNGTGKTTLTNDLLMISGNFKVAKGLVELSDEDTPVLGDDVVILGQTDTVPEPALKILLNGLRIDLGEEFTLRGRGLDAQLTGAMTLTGLTQYRPHTEGIIQVKEGSYSAYGQKLTIERGIINFNGTVDNPGLNIRAMRNTTPVNAGIEVTGTAFIPITKLVSDPTVADSEKLSWLVLGHGMDQTSKNDYGLLSLAAGVLLSQGQSVPLQTQLARAAGLDEFSFSGGDADSAAVVFGKRLSSRLYLSYQKSISGLLDVARLTYNMTSRWSLRGEAGTESAVDVLYTFSFK</sequence>
<name>D7DNP8_METV0</name>
<evidence type="ECO:0000313" key="8">
    <source>
        <dbReference type="Proteomes" id="UP000000383"/>
    </source>
</evidence>
<dbReference type="InterPro" id="IPR007452">
    <property type="entry name" value="TamB_C"/>
</dbReference>
<dbReference type="Proteomes" id="UP000000383">
    <property type="component" value="Chromosome"/>
</dbReference>
<evidence type="ECO:0000313" key="7">
    <source>
        <dbReference type="EMBL" id="ADI29065.1"/>
    </source>
</evidence>
<keyword evidence="5" id="KW-0732">Signal</keyword>
<dbReference type="STRING" id="666681.M301_0681"/>
<dbReference type="RefSeq" id="WP_013147381.1">
    <property type="nucleotide sequence ID" value="NC_014207.1"/>
</dbReference>
<accession>D7DNP8</accession>
<dbReference type="PANTHER" id="PTHR36985">
    <property type="entry name" value="TRANSLOCATION AND ASSEMBLY MODULE SUBUNIT TAMB"/>
    <property type="match status" value="1"/>
</dbReference>
<reference evidence="8" key="1">
    <citation type="submission" date="2010-05" db="EMBL/GenBank/DDBJ databases">
        <title>Complete sequence of Methylotenera sp. 301.</title>
        <authorList>
            <person name="Lucas S."/>
            <person name="Copeland A."/>
            <person name="Lapidus A."/>
            <person name="Cheng J.-F."/>
            <person name="Bruce D."/>
            <person name="Goodwin L."/>
            <person name="Pitluck S."/>
            <person name="Clum A."/>
            <person name="Land M."/>
            <person name="Hauser L."/>
            <person name="Kyrpides N."/>
            <person name="Ivanova N."/>
            <person name="Chistoservova L."/>
            <person name="Kalyuzhnaya M."/>
            <person name="Woyke T."/>
        </authorList>
    </citation>
    <scope>NUCLEOTIDE SEQUENCE [LARGE SCALE GENOMIC DNA]</scope>
    <source>
        <strain evidence="8">301</strain>
    </source>
</reference>
<dbReference type="HOGENOM" id="CLU_002338_3_0_4"/>
<comment type="subcellular location">
    <subcellularLocation>
        <location evidence="1">Membrane</location>
        <topology evidence="1">Single-pass membrane protein</topology>
    </subcellularLocation>
</comment>
<evidence type="ECO:0000256" key="5">
    <source>
        <dbReference type="SAM" id="SignalP"/>
    </source>
</evidence>
<feature type="chain" id="PRO_5003094856" description="Translocation and assembly module TamB C-terminal domain-containing protein" evidence="5">
    <location>
        <begin position="21"/>
        <end position="1060"/>
    </location>
</feature>
<dbReference type="eggNOG" id="COG2911">
    <property type="taxonomic scope" value="Bacteria"/>
</dbReference>
<evidence type="ECO:0000256" key="3">
    <source>
        <dbReference type="ARBA" id="ARBA00022989"/>
    </source>
</evidence>
<feature type="signal peptide" evidence="5">
    <location>
        <begin position="1"/>
        <end position="20"/>
    </location>
</feature>
<dbReference type="GO" id="GO:0097347">
    <property type="term" value="C:TAM protein secretion complex"/>
    <property type="evidence" value="ECO:0007669"/>
    <property type="project" value="TreeGrafter"/>
</dbReference>
<reference evidence="7 8" key="2">
    <citation type="journal article" date="2011" name="J. Bacteriol.">
        <title>Genomes of three methylotrophs from a single niche uncover genetic and metabolic divergence of Methylophilaceae.</title>
        <authorList>
            <person name="Lapidus A."/>
            <person name="Clum A."/>
            <person name="Labutti K."/>
            <person name="Kaluzhnaya M.G."/>
            <person name="Lim S."/>
            <person name="Beck D.A."/>
            <person name="Glavina Del Rio T."/>
            <person name="Nolan M."/>
            <person name="Mavromatis K."/>
            <person name="Huntemann M."/>
            <person name="Lucas S."/>
            <person name="Lidstrom M.E."/>
            <person name="Ivanova N."/>
            <person name="Chistoserdova L."/>
        </authorList>
    </citation>
    <scope>NUCLEOTIDE SEQUENCE [LARGE SCALE GENOMIC DNA]</scope>
    <source>
        <strain evidence="7 8">301</strain>
    </source>
</reference>
<dbReference type="EMBL" id="CP002056">
    <property type="protein sequence ID" value="ADI29065.1"/>
    <property type="molecule type" value="Genomic_DNA"/>
</dbReference>
<dbReference type="GO" id="GO:0009306">
    <property type="term" value="P:protein secretion"/>
    <property type="evidence" value="ECO:0007669"/>
    <property type="project" value="InterPro"/>
</dbReference>
<evidence type="ECO:0000256" key="2">
    <source>
        <dbReference type="ARBA" id="ARBA00022692"/>
    </source>
</evidence>
<dbReference type="OrthoDB" id="5288149at2"/>
<dbReference type="GO" id="GO:0005886">
    <property type="term" value="C:plasma membrane"/>
    <property type="evidence" value="ECO:0007669"/>
    <property type="project" value="InterPro"/>
</dbReference>
<keyword evidence="2" id="KW-0812">Transmembrane</keyword>